<gene>
    <name evidence="1" type="ORF">DDT56_09430</name>
</gene>
<accession>A0A2U1U3R4</accession>
<evidence type="ECO:0000313" key="2">
    <source>
        <dbReference type="Proteomes" id="UP000296159"/>
    </source>
</evidence>
<name>A0A2U1U3R4_9GAMM</name>
<reference evidence="1 2" key="1">
    <citation type="submission" date="2018-04" db="EMBL/GenBank/DDBJ databases">
        <title>Brenneria corticis sp.nov.</title>
        <authorList>
            <person name="Li Y."/>
        </authorList>
    </citation>
    <scope>NUCLEOTIDE SEQUENCE [LARGE SCALE GENOMIC DNA]</scope>
    <source>
        <strain evidence="1 2">CFCC 11842</strain>
    </source>
</reference>
<proteinExistence type="predicted"/>
<comment type="caution">
    <text evidence="1">The sequence shown here is derived from an EMBL/GenBank/DDBJ whole genome shotgun (WGS) entry which is preliminary data.</text>
</comment>
<dbReference type="RefSeq" id="WP_136166197.1">
    <property type="nucleotide sequence ID" value="NZ_KZ819077.1"/>
</dbReference>
<sequence>MTVAKFDSDKSVMVEVYSSPNNKAITPHAAGSIGARQLRKALPTMVQIIKKQITELFLKNRKVVCFFYH</sequence>
<dbReference type="EMBL" id="QDKH01000009">
    <property type="protein sequence ID" value="PWC16296.1"/>
    <property type="molecule type" value="Genomic_DNA"/>
</dbReference>
<protein>
    <submittedName>
        <fullName evidence="1">Uncharacterized protein</fullName>
    </submittedName>
</protein>
<evidence type="ECO:0000313" key="1">
    <source>
        <dbReference type="EMBL" id="PWC16296.1"/>
    </source>
</evidence>
<dbReference type="AlphaFoldDB" id="A0A2U1U3R4"/>
<organism evidence="1 2">
    <name type="scientific">Brenneria corticis</name>
    <dbReference type="NCBI Taxonomy" id="2173106"/>
    <lineage>
        <taxon>Bacteria</taxon>
        <taxon>Pseudomonadati</taxon>
        <taxon>Pseudomonadota</taxon>
        <taxon>Gammaproteobacteria</taxon>
        <taxon>Enterobacterales</taxon>
        <taxon>Pectobacteriaceae</taxon>
        <taxon>Brenneria</taxon>
    </lineage>
</organism>
<dbReference type="Proteomes" id="UP000296159">
    <property type="component" value="Unassembled WGS sequence"/>
</dbReference>
<keyword evidence="2" id="KW-1185">Reference proteome</keyword>